<dbReference type="Gene3D" id="3.60.40.10">
    <property type="entry name" value="PPM-type phosphatase domain"/>
    <property type="match status" value="1"/>
</dbReference>
<feature type="domain" description="PPM-type phosphatase" evidence="5">
    <location>
        <begin position="53"/>
        <end position="377"/>
    </location>
</feature>
<comment type="similarity">
    <text evidence="4">Belongs to the PP2C family.</text>
</comment>
<dbReference type="InterPro" id="IPR015655">
    <property type="entry name" value="PP2C"/>
</dbReference>
<evidence type="ECO:0000256" key="1">
    <source>
        <dbReference type="ARBA" id="ARBA00022723"/>
    </source>
</evidence>
<dbReference type="InterPro" id="IPR000222">
    <property type="entry name" value="PP2C_BS"/>
</dbReference>
<dbReference type="AlphaFoldDB" id="A0AAD5EGT8"/>
<dbReference type="Proteomes" id="UP001206595">
    <property type="component" value="Unassembled WGS sequence"/>
</dbReference>
<dbReference type="PROSITE" id="PS51746">
    <property type="entry name" value="PPM_2"/>
    <property type="match status" value="1"/>
</dbReference>
<dbReference type="GeneID" id="75911532"/>
<dbReference type="SUPFAM" id="SSF81606">
    <property type="entry name" value="PP2C-like"/>
    <property type="match status" value="1"/>
</dbReference>
<organism evidence="6 7">
    <name type="scientific">Umbelopsis ramanniana AG</name>
    <dbReference type="NCBI Taxonomy" id="1314678"/>
    <lineage>
        <taxon>Eukaryota</taxon>
        <taxon>Fungi</taxon>
        <taxon>Fungi incertae sedis</taxon>
        <taxon>Mucoromycota</taxon>
        <taxon>Mucoromycotina</taxon>
        <taxon>Umbelopsidomycetes</taxon>
        <taxon>Umbelopsidales</taxon>
        <taxon>Umbelopsidaceae</taxon>
        <taxon>Umbelopsis</taxon>
    </lineage>
</organism>
<reference evidence="6" key="1">
    <citation type="submission" date="2021-06" db="EMBL/GenBank/DDBJ databases">
        <authorList>
            <consortium name="DOE Joint Genome Institute"/>
            <person name="Mondo S.J."/>
            <person name="Amses K.R."/>
            <person name="Simmons D.R."/>
            <person name="Longcore J.E."/>
            <person name="Seto K."/>
            <person name="Alves G.H."/>
            <person name="Bonds A.E."/>
            <person name="Quandt C.A."/>
            <person name="Davis W.J."/>
            <person name="Chang Y."/>
            <person name="Letcher P.M."/>
            <person name="Powell M.J."/>
            <person name="Kuo A."/>
            <person name="Labutti K."/>
            <person name="Pangilinan J."/>
            <person name="Andreopoulos W."/>
            <person name="Tritt A."/>
            <person name="Riley R."/>
            <person name="Hundley H."/>
            <person name="Johnson J."/>
            <person name="Lipzen A."/>
            <person name="Barry K."/>
            <person name="Berbee M.L."/>
            <person name="Buchler N.E."/>
            <person name="Grigoriev I.V."/>
            <person name="Spatafora J.W."/>
            <person name="Stajich J.E."/>
            <person name="James T.Y."/>
        </authorList>
    </citation>
    <scope>NUCLEOTIDE SEQUENCE</scope>
    <source>
        <strain evidence="6">AG</strain>
    </source>
</reference>
<dbReference type="Pfam" id="PF00481">
    <property type="entry name" value="PP2C"/>
    <property type="match status" value="1"/>
</dbReference>
<dbReference type="CDD" id="cd00143">
    <property type="entry name" value="PP2Cc"/>
    <property type="match status" value="1"/>
</dbReference>
<reference evidence="6" key="2">
    <citation type="journal article" date="2022" name="Proc. Natl. Acad. Sci. U.S.A.">
        <title>Diploid-dominant life cycles characterize the early evolution of Fungi.</title>
        <authorList>
            <person name="Amses K.R."/>
            <person name="Simmons D.R."/>
            <person name="Longcore J.E."/>
            <person name="Mondo S.J."/>
            <person name="Seto K."/>
            <person name="Jeronimo G.H."/>
            <person name="Bonds A.E."/>
            <person name="Quandt C.A."/>
            <person name="Davis W.J."/>
            <person name="Chang Y."/>
            <person name="Federici B.A."/>
            <person name="Kuo A."/>
            <person name="LaButti K."/>
            <person name="Pangilinan J."/>
            <person name="Andreopoulos W."/>
            <person name="Tritt A."/>
            <person name="Riley R."/>
            <person name="Hundley H."/>
            <person name="Johnson J."/>
            <person name="Lipzen A."/>
            <person name="Barry K."/>
            <person name="Lang B.F."/>
            <person name="Cuomo C.A."/>
            <person name="Buchler N.E."/>
            <person name="Grigoriev I.V."/>
            <person name="Spatafora J.W."/>
            <person name="Stajich J.E."/>
            <person name="James T.Y."/>
        </authorList>
    </citation>
    <scope>NUCLEOTIDE SEQUENCE</scope>
    <source>
        <strain evidence="6">AG</strain>
    </source>
</reference>
<dbReference type="GO" id="GO:0046872">
    <property type="term" value="F:metal ion binding"/>
    <property type="evidence" value="ECO:0007669"/>
    <property type="project" value="UniProtKB-KW"/>
</dbReference>
<evidence type="ECO:0000256" key="3">
    <source>
        <dbReference type="ARBA" id="ARBA00022912"/>
    </source>
</evidence>
<evidence type="ECO:0000313" key="7">
    <source>
        <dbReference type="Proteomes" id="UP001206595"/>
    </source>
</evidence>
<sequence>MLNAVRPRIACSSPAFRLRAFSSSDRRCSLDYYLVQTYDGNKLRVALTKARKILGYSSFRGTRPTNEDRYTIKSLSIGAGGGVNEIDAQRLYVGIFDGHGGSRVSDWLSHNLHNLIENVTLADLPGTVASLKKFGGYFKRYRLPNVFKDIADRDTGEPLGSVNNRSALTPEQRIQLSFLKADASCAGEEEASDISSGKQPDQVGSTGSVAIVQTKDRKPFWDSQQYDILIGHVGDTRILLCDASNGEVVSLSTGDHHPGNSFENDRLRRYAGYVMTDSWGADRILGALATSRAFGDTGLKRYGVSAEPDFVRHSITANNPAAFMVLITDGITSVMTDQEVIDFVKQYDEPQEAAKALVNISEQFGTEDNATCMVVRFKNWGSAMPDYTKRLREYKLSTSTMSSRQSW</sequence>
<protein>
    <recommendedName>
        <fullName evidence="5">PPM-type phosphatase domain-containing protein</fullName>
    </recommendedName>
</protein>
<evidence type="ECO:0000256" key="2">
    <source>
        <dbReference type="ARBA" id="ARBA00022801"/>
    </source>
</evidence>
<evidence type="ECO:0000256" key="4">
    <source>
        <dbReference type="RuleBase" id="RU003465"/>
    </source>
</evidence>
<dbReference type="GO" id="GO:0004722">
    <property type="term" value="F:protein serine/threonine phosphatase activity"/>
    <property type="evidence" value="ECO:0007669"/>
    <property type="project" value="InterPro"/>
</dbReference>
<proteinExistence type="inferred from homology"/>
<dbReference type="RefSeq" id="XP_051448111.1">
    <property type="nucleotide sequence ID" value="XM_051586184.1"/>
</dbReference>
<evidence type="ECO:0000259" key="5">
    <source>
        <dbReference type="PROSITE" id="PS51746"/>
    </source>
</evidence>
<evidence type="ECO:0000313" key="6">
    <source>
        <dbReference type="EMBL" id="KAI8583107.1"/>
    </source>
</evidence>
<keyword evidence="1" id="KW-0479">Metal-binding</keyword>
<dbReference type="PANTHER" id="PTHR47992">
    <property type="entry name" value="PROTEIN PHOSPHATASE"/>
    <property type="match status" value="1"/>
</dbReference>
<comment type="caution">
    <text evidence="6">The sequence shown here is derived from an EMBL/GenBank/DDBJ whole genome shotgun (WGS) entry which is preliminary data.</text>
</comment>
<dbReference type="PROSITE" id="PS01032">
    <property type="entry name" value="PPM_1"/>
    <property type="match status" value="1"/>
</dbReference>
<keyword evidence="2 4" id="KW-0378">Hydrolase</keyword>
<gene>
    <name evidence="6" type="ORF">K450DRAFT_224242</name>
</gene>
<dbReference type="InterPro" id="IPR036457">
    <property type="entry name" value="PPM-type-like_dom_sf"/>
</dbReference>
<dbReference type="EMBL" id="MU620897">
    <property type="protein sequence ID" value="KAI8583107.1"/>
    <property type="molecule type" value="Genomic_DNA"/>
</dbReference>
<accession>A0AAD5EGT8</accession>
<name>A0AAD5EGT8_UMBRA</name>
<keyword evidence="7" id="KW-1185">Reference proteome</keyword>
<keyword evidence="3 4" id="KW-0904">Protein phosphatase</keyword>
<dbReference type="SMART" id="SM00332">
    <property type="entry name" value="PP2Cc"/>
    <property type="match status" value="1"/>
</dbReference>
<dbReference type="InterPro" id="IPR001932">
    <property type="entry name" value="PPM-type_phosphatase-like_dom"/>
</dbReference>